<protein>
    <submittedName>
        <fullName evidence="2">Uncharacterized protein</fullName>
    </submittedName>
</protein>
<geneLocation type="plasmid" evidence="2 3">
    <name>unnamed1</name>
</geneLocation>
<gene>
    <name evidence="2" type="ORF">MW046_14025</name>
</gene>
<reference evidence="2" key="1">
    <citation type="submission" date="2022-04" db="EMBL/GenBank/DDBJ databases">
        <title>Halocatena sp. nov., isolated from a salt lake.</title>
        <authorList>
            <person name="Cui H.-L."/>
        </authorList>
    </citation>
    <scope>NUCLEOTIDE SEQUENCE</scope>
    <source>
        <strain evidence="2">AD-1</strain>
        <plasmid evidence="2">unnamed1</plasmid>
    </source>
</reference>
<dbReference type="Proteomes" id="UP000831768">
    <property type="component" value="Plasmid unnamed1"/>
</dbReference>
<dbReference type="KEGG" id="haad:MW046_14025"/>
<keyword evidence="3" id="KW-1185">Reference proteome</keyword>
<keyword evidence="1" id="KW-0812">Transmembrane</keyword>
<dbReference type="RefSeq" id="WP_247995196.1">
    <property type="nucleotide sequence ID" value="NZ_CP096020.1"/>
</dbReference>
<keyword evidence="2" id="KW-0614">Plasmid</keyword>
<accession>A0A8U0A640</accession>
<feature type="transmembrane region" description="Helical" evidence="1">
    <location>
        <begin position="257"/>
        <end position="277"/>
    </location>
</feature>
<sequence length="278" mass="32074">MFEPTAPDPPITTITTAERQALREYLGNCVDNELFGDPQPLLFVLMLAGEKPAIAFDPRNEAFPEYPFAARQGVRDLCETFDLALETRLATLFWVVAPVHGRLDLLPTSNRSERSQAWERRLGVVFGYPPKAVESFVARSEDWMAARERVHDGQFSAEEMADVGLLGHRCENTQEGYEMAIQDGRRVRRRLEQLAEKWDFPELQTLLKAHRDYLLDRIKRKNPSRDQPNIWQPAHFVFSFLASFGSNSLPYLEQTTFFPMLQYTLIIFLCKILYIILS</sequence>
<proteinExistence type="predicted"/>
<keyword evidence="1" id="KW-1133">Transmembrane helix</keyword>
<dbReference type="EMBL" id="CP096020">
    <property type="protein sequence ID" value="UPM44542.1"/>
    <property type="molecule type" value="Genomic_DNA"/>
</dbReference>
<evidence type="ECO:0000313" key="2">
    <source>
        <dbReference type="EMBL" id="UPM44542.1"/>
    </source>
</evidence>
<name>A0A8U0A640_9EURY</name>
<dbReference type="GeneID" id="71929186"/>
<evidence type="ECO:0000256" key="1">
    <source>
        <dbReference type="SAM" id="Phobius"/>
    </source>
</evidence>
<organism evidence="2 3">
    <name type="scientific">Halocatena salina</name>
    <dbReference type="NCBI Taxonomy" id="2934340"/>
    <lineage>
        <taxon>Archaea</taxon>
        <taxon>Methanobacteriati</taxon>
        <taxon>Methanobacteriota</taxon>
        <taxon>Stenosarchaea group</taxon>
        <taxon>Halobacteria</taxon>
        <taxon>Halobacteriales</taxon>
        <taxon>Natronomonadaceae</taxon>
        <taxon>Halocatena</taxon>
    </lineage>
</organism>
<evidence type="ECO:0000313" key="3">
    <source>
        <dbReference type="Proteomes" id="UP000831768"/>
    </source>
</evidence>
<keyword evidence="1" id="KW-0472">Membrane</keyword>
<dbReference type="AlphaFoldDB" id="A0A8U0A640"/>